<protein>
    <submittedName>
        <fullName evidence="3">Uncharacterized protein</fullName>
    </submittedName>
</protein>
<evidence type="ECO:0000313" key="4">
    <source>
        <dbReference type="Proteomes" id="UP001229421"/>
    </source>
</evidence>
<feature type="signal peptide" evidence="2">
    <location>
        <begin position="1"/>
        <end position="19"/>
    </location>
</feature>
<evidence type="ECO:0000313" key="3">
    <source>
        <dbReference type="EMBL" id="KAK1424057.1"/>
    </source>
</evidence>
<keyword evidence="2" id="KW-0732">Signal</keyword>
<reference evidence="3" key="1">
    <citation type="journal article" date="2023" name="bioRxiv">
        <title>Improved chromosome-level genome assembly for marigold (Tagetes erecta).</title>
        <authorList>
            <person name="Jiang F."/>
            <person name="Yuan L."/>
            <person name="Wang S."/>
            <person name="Wang H."/>
            <person name="Xu D."/>
            <person name="Wang A."/>
            <person name="Fan W."/>
        </authorList>
    </citation>
    <scope>NUCLEOTIDE SEQUENCE</scope>
    <source>
        <strain evidence="3">WSJ</strain>
        <tissue evidence="3">Leaf</tissue>
    </source>
</reference>
<evidence type="ECO:0000256" key="2">
    <source>
        <dbReference type="SAM" id="SignalP"/>
    </source>
</evidence>
<evidence type="ECO:0000256" key="1">
    <source>
        <dbReference type="SAM" id="MobiDB-lite"/>
    </source>
</evidence>
<proteinExistence type="predicted"/>
<feature type="region of interest" description="Disordered" evidence="1">
    <location>
        <begin position="53"/>
        <end position="78"/>
    </location>
</feature>
<gene>
    <name evidence="3" type="ORF">QVD17_19369</name>
</gene>
<comment type="caution">
    <text evidence="3">The sequence shown here is derived from an EMBL/GenBank/DDBJ whole genome shotgun (WGS) entry which is preliminary data.</text>
</comment>
<organism evidence="3 4">
    <name type="scientific">Tagetes erecta</name>
    <name type="common">African marigold</name>
    <dbReference type="NCBI Taxonomy" id="13708"/>
    <lineage>
        <taxon>Eukaryota</taxon>
        <taxon>Viridiplantae</taxon>
        <taxon>Streptophyta</taxon>
        <taxon>Embryophyta</taxon>
        <taxon>Tracheophyta</taxon>
        <taxon>Spermatophyta</taxon>
        <taxon>Magnoliopsida</taxon>
        <taxon>eudicotyledons</taxon>
        <taxon>Gunneridae</taxon>
        <taxon>Pentapetalae</taxon>
        <taxon>asterids</taxon>
        <taxon>campanulids</taxon>
        <taxon>Asterales</taxon>
        <taxon>Asteraceae</taxon>
        <taxon>Asteroideae</taxon>
        <taxon>Heliantheae alliance</taxon>
        <taxon>Tageteae</taxon>
        <taxon>Tagetes</taxon>
    </lineage>
</organism>
<dbReference type="AlphaFoldDB" id="A0AAD8KJF7"/>
<name>A0AAD8KJF7_TARER</name>
<keyword evidence="4" id="KW-1185">Reference proteome</keyword>
<dbReference type="Proteomes" id="UP001229421">
    <property type="component" value="Unassembled WGS sequence"/>
</dbReference>
<dbReference type="EMBL" id="JAUHHV010000005">
    <property type="protein sequence ID" value="KAK1424057.1"/>
    <property type="molecule type" value="Genomic_DNA"/>
</dbReference>
<sequence>MALCFIFLLMLLQTQLSLHSKLEDAELGKRSALKLNDKPFMEDNSGKRLQLHEVHSGPNPITNSFKEKIPETSFQTAP</sequence>
<accession>A0AAD8KJF7</accession>
<feature type="chain" id="PRO_5042009327" evidence="2">
    <location>
        <begin position="20"/>
        <end position="78"/>
    </location>
</feature>